<gene>
    <name evidence="10" type="ORF">nbrc107696_14080</name>
</gene>
<evidence type="ECO:0000256" key="3">
    <source>
        <dbReference type="ARBA" id="ARBA00022448"/>
    </source>
</evidence>
<keyword evidence="3" id="KW-0813">Transport</keyword>
<keyword evidence="11" id="KW-1185">Reference proteome</keyword>
<comment type="caution">
    <text evidence="10">The sequence shown here is derived from an EMBL/GenBank/DDBJ whole genome shotgun (WGS) entry which is preliminary data.</text>
</comment>
<evidence type="ECO:0000256" key="7">
    <source>
        <dbReference type="ARBA" id="ARBA00023136"/>
    </source>
</evidence>
<feature type="transmembrane region" description="Helical" evidence="8">
    <location>
        <begin position="137"/>
        <end position="159"/>
    </location>
</feature>
<dbReference type="InterPro" id="IPR001958">
    <property type="entry name" value="Tet-R_TetA/multi-R_MdtG-like"/>
</dbReference>
<feature type="transmembrane region" description="Helical" evidence="8">
    <location>
        <begin position="283"/>
        <end position="300"/>
    </location>
</feature>
<evidence type="ECO:0000259" key="9">
    <source>
        <dbReference type="PROSITE" id="PS50850"/>
    </source>
</evidence>
<feature type="transmembrane region" description="Helical" evidence="8">
    <location>
        <begin position="36"/>
        <end position="57"/>
    </location>
</feature>
<dbReference type="CDD" id="cd17325">
    <property type="entry name" value="MFS_MdtG_SLC18_like"/>
    <property type="match status" value="1"/>
</dbReference>
<dbReference type="PANTHER" id="PTHR23517">
    <property type="entry name" value="RESISTANCE PROTEIN MDTM, PUTATIVE-RELATED-RELATED"/>
    <property type="match status" value="1"/>
</dbReference>
<dbReference type="InterPro" id="IPR036259">
    <property type="entry name" value="MFS_trans_sf"/>
</dbReference>
<sequence length="415" mass="42288">MTSGLDDRLPRGLWVLLAANVVIALGYGLIAPALPIFASDFGVGVTAATAVVSAFAVMRLAFAPTTGRLVTRLGERRIYLTGLMIVALSTLACAFANSYWQLLAFRAAGGIGSTMFSVSAMALLIRLAPPSMRGRSSGYFSAGFLVGSLAGPLIGAALVDFGLRLPFVVYAVALLIAAAVVATTMPTVAHASTTASADNGKAAAARFAEALRWPEYRAILASNFAQGWASMGVRVAVVPLFVGQGLGESAGWAGVVLACYAAGNIIAIMVSGRLSDRFGRRPVMIPGLVVAAASTIALGYSPNIGTLLVLTAVGGVGSGLFAPTHQAALGDLLADRQRGGSALAAYGMASDLGAVSGPLVAGLIADRWGYGPAFVVTGLVVVVALVLWTVAGETTRTSSAATSVDSTPRRRSELP</sequence>
<dbReference type="Pfam" id="PF07690">
    <property type="entry name" value="MFS_1"/>
    <property type="match status" value="2"/>
</dbReference>
<reference evidence="11" key="1">
    <citation type="submission" date="2019-06" db="EMBL/GenBank/DDBJ databases">
        <title>Gordonia isolated from sludge of a wastewater treatment plant.</title>
        <authorList>
            <person name="Tamura T."/>
            <person name="Aoyama K."/>
            <person name="Kang Y."/>
            <person name="Saito S."/>
            <person name="Akiyama N."/>
            <person name="Yazawa K."/>
            <person name="Gonoi T."/>
            <person name="Mikami Y."/>
        </authorList>
    </citation>
    <scope>NUCLEOTIDE SEQUENCE [LARGE SCALE GENOMIC DNA]</scope>
    <source>
        <strain evidence="11">NBRC 107696</strain>
    </source>
</reference>
<evidence type="ECO:0000313" key="10">
    <source>
        <dbReference type="EMBL" id="GEE00962.1"/>
    </source>
</evidence>
<keyword evidence="6 8" id="KW-1133">Transmembrane helix</keyword>
<keyword evidence="5 8" id="KW-0812">Transmembrane</keyword>
<feature type="transmembrane region" description="Helical" evidence="8">
    <location>
        <begin position="306"/>
        <end position="322"/>
    </location>
</feature>
<dbReference type="InterPro" id="IPR011701">
    <property type="entry name" value="MFS"/>
</dbReference>
<dbReference type="SUPFAM" id="SSF103473">
    <property type="entry name" value="MFS general substrate transporter"/>
    <property type="match status" value="1"/>
</dbReference>
<accession>A0A7I9V6Z4</accession>
<dbReference type="PROSITE" id="PS50850">
    <property type="entry name" value="MFS"/>
    <property type="match status" value="1"/>
</dbReference>
<organism evidence="10 11">
    <name type="scientific">Gordonia spumicola</name>
    <dbReference type="NCBI Taxonomy" id="589161"/>
    <lineage>
        <taxon>Bacteria</taxon>
        <taxon>Bacillati</taxon>
        <taxon>Actinomycetota</taxon>
        <taxon>Actinomycetes</taxon>
        <taxon>Mycobacteriales</taxon>
        <taxon>Gordoniaceae</taxon>
        <taxon>Gordonia</taxon>
    </lineage>
</organism>
<dbReference type="Gene3D" id="1.20.1250.20">
    <property type="entry name" value="MFS general substrate transporter like domains"/>
    <property type="match status" value="2"/>
</dbReference>
<dbReference type="GO" id="GO:0005886">
    <property type="term" value="C:plasma membrane"/>
    <property type="evidence" value="ECO:0007669"/>
    <property type="project" value="UniProtKB-SubCell"/>
</dbReference>
<feature type="transmembrane region" description="Helical" evidence="8">
    <location>
        <begin position="103"/>
        <end position="125"/>
    </location>
</feature>
<protein>
    <submittedName>
        <fullName evidence="10">MFS transporter</fullName>
    </submittedName>
</protein>
<name>A0A7I9V6Z4_9ACTN</name>
<dbReference type="EMBL" id="BJOV01000003">
    <property type="protein sequence ID" value="GEE00962.1"/>
    <property type="molecule type" value="Genomic_DNA"/>
</dbReference>
<proteinExistence type="inferred from homology"/>
<dbReference type="InterPro" id="IPR020846">
    <property type="entry name" value="MFS_dom"/>
</dbReference>
<dbReference type="Proteomes" id="UP000444960">
    <property type="component" value="Unassembled WGS sequence"/>
</dbReference>
<feature type="transmembrane region" description="Helical" evidence="8">
    <location>
        <begin position="165"/>
        <end position="185"/>
    </location>
</feature>
<evidence type="ECO:0000256" key="8">
    <source>
        <dbReference type="SAM" id="Phobius"/>
    </source>
</evidence>
<evidence type="ECO:0000313" key="11">
    <source>
        <dbReference type="Proteomes" id="UP000444960"/>
    </source>
</evidence>
<dbReference type="GO" id="GO:0022857">
    <property type="term" value="F:transmembrane transporter activity"/>
    <property type="evidence" value="ECO:0007669"/>
    <property type="project" value="InterPro"/>
</dbReference>
<evidence type="ECO:0000256" key="4">
    <source>
        <dbReference type="ARBA" id="ARBA00022475"/>
    </source>
</evidence>
<comment type="similarity">
    <text evidence="2">Belongs to the major facilitator superfamily. TCR/Tet family.</text>
</comment>
<evidence type="ECO:0000256" key="1">
    <source>
        <dbReference type="ARBA" id="ARBA00004651"/>
    </source>
</evidence>
<feature type="transmembrane region" description="Helical" evidence="8">
    <location>
        <begin position="343"/>
        <end position="364"/>
    </location>
</feature>
<feature type="transmembrane region" description="Helical" evidence="8">
    <location>
        <begin position="78"/>
        <end position="97"/>
    </location>
</feature>
<dbReference type="AlphaFoldDB" id="A0A7I9V6Z4"/>
<evidence type="ECO:0000256" key="5">
    <source>
        <dbReference type="ARBA" id="ARBA00022692"/>
    </source>
</evidence>
<keyword evidence="4" id="KW-1003">Cell membrane</keyword>
<dbReference type="InterPro" id="IPR005829">
    <property type="entry name" value="Sugar_transporter_CS"/>
</dbReference>
<dbReference type="RefSeq" id="WP_161894825.1">
    <property type="nucleotide sequence ID" value="NZ_BJOV01000003.1"/>
</dbReference>
<evidence type="ECO:0000256" key="2">
    <source>
        <dbReference type="ARBA" id="ARBA00007520"/>
    </source>
</evidence>
<feature type="transmembrane region" description="Helical" evidence="8">
    <location>
        <begin position="12"/>
        <end position="30"/>
    </location>
</feature>
<feature type="domain" description="Major facilitator superfamily (MFS) profile" evidence="9">
    <location>
        <begin position="12"/>
        <end position="396"/>
    </location>
</feature>
<feature type="transmembrane region" description="Helical" evidence="8">
    <location>
        <begin position="252"/>
        <end position="271"/>
    </location>
</feature>
<dbReference type="PROSITE" id="PS00216">
    <property type="entry name" value="SUGAR_TRANSPORT_1"/>
    <property type="match status" value="1"/>
</dbReference>
<dbReference type="PRINTS" id="PR01035">
    <property type="entry name" value="TCRTETA"/>
</dbReference>
<keyword evidence="7 8" id="KW-0472">Membrane</keyword>
<dbReference type="InterPro" id="IPR050171">
    <property type="entry name" value="MFS_Transporters"/>
</dbReference>
<dbReference type="OrthoDB" id="9793283at2"/>
<feature type="transmembrane region" description="Helical" evidence="8">
    <location>
        <begin position="370"/>
        <end position="391"/>
    </location>
</feature>
<comment type="subcellular location">
    <subcellularLocation>
        <location evidence="1">Cell membrane</location>
        <topology evidence="1">Multi-pass membrane protein</topology>
    </subcellularLocation>
</comment>
<evidence type="ECO:0000256" key="6">
    <source>
        <dbReference type="ARBA" id="ARBA00022989"/>
    </source>
</evidence>